<dbReference type="SUPFAM" id="SSF88946">
    <property type="entry name" value="Sigma2 domain of RNA polymerase sigma factors"/>
    <property type="match status" value="1"/>
</dbReference>
<dbReference type="CDD" id="cd06171">
    <property type="entry name" value="Sigma70_r4"/>
    <property type="match status" value="1"/>
</dbReference>
<dbReference type="PANTHER" id="PTHR43133:SF51">
    <property type="entry name" value="RNA POLYMERASE SIGMA FACTOR"/>
    <property type="match status" value="1"/>
</dbReference>
<dbReference type="Gene3D" id="1.10.10.10">
    <property type="entry name" value="Winged helix-like DNA-binding domain superfamily/Winged helix DNA-binding domain"/>
    <property type="match status" value="1"/>
</dbReference>
<evidence type="ECO:0000256" key="3">
    <source>
        <dbReference type="ARBA" id="ARBA00023082"/>
    </source>
</evidence>
<gene>
    <name evidence="7" type="primary">ylaC_2</name>
    <name evidence="7" type="ORF">V144x_29600</name>
</gene>
<protein>
    <submittedName>
        <fullName evidence="7">RNA polymerase sigma factor YlaC</fullName>
    </submittedName>
</protein>
<dbReference type="GO" id="GO:0006352">
    <property type="term" value="P:DNA-templated transcription initiation"/>
    <property type="evidence" value="ECO:0007669"/>
    <property type="project" value="InterPro"/>
</dbReference>
<dbReference type="InterPro" id="IPR036388">
    <property type="entry name" value="WH-like_DNA-bd_sf"/>
</dbReference>
<comment type="similarity">
    <text evidence="1">Belongs to the sigma-70 factor family. ECF subfamily.</text>
</comment>
<dbReference type="InterPro" id="IPR039425">
    <property type="entry name" value="RNA_pol_sigma-70-like"/>
</dbReference>
<reference evidence="7 8" key="1">
    <citation type="submission" date="2019-03" db="EMBL/GenBank/DDBJ databases">
        <title>Deep-cultivation of Planctomycetes and their phenomic and genomic characterization uncovers novel biology.</title>
        <authorList>
            <person name="Wiegand S."/>
            <person name="Jogler M."/>
            <person name="Boedeker C."/>
            <person name="Pinto D."/>
            <person name="Vollmers J."/>
            <person name="Rivas-Marin E."/>
            <person name="Kohn T."/>
            <person name="Peeters S.H."/>
            <person name="Heuer A."/>
            <person name="Rast P."/>
            <person name="Oberbeckmann S."/>
            <person name="Bunk B."/>
            <person name="Jeske O."/>
            <person name="Meyerdierks A."/>
            <person name="Storesund J.E."/>
            <person name="Kallscheuer N."/>
            <person name="Luecker S."/>
            <person name="Lage O.M."/>
            <person name="Pohl T."/>
            <person name="Merkel B.J."/>
            <person name="Hornburger P."/>
            <person name="Mueller R.-W."/>
            <person name="Bruemmer F."/>
            <person name="Labrenz M."/>
            <person name="Spormann A.M."/>
            <person name="Op den Camp H."/>
            <person name="Overmann J."/>
            <person name="Amann R."/>
            <person name="Jetten M.S.M."/>
            <person name="Mascher T."/>
            <person name="Medema M.H."/>
            <person name="Devos D.P."/>
            <person name="Kaster A.-K."/>
            <person name="Ovreas L."/>
            <person name="Rohde M."/>
            <person name="Galperin M.Y."/>
            <person name="Jogler C."/>
        </authorList>
    </citation>
    <scope>NUCLEOTIDE SEQUENCE [LARGE SCALE GENOMIC DNA]</scope>
    <source>
        <strain evidence="7 8">V144</strain>
    </source>
</reference>
<dbReference type="InterPro" id="IPR013324">
    <property type="entry name" value="RNA_pol_sigma_r3/r4-like"/>
</dbReference>
<dbReference type="Pfam" id="PF04542">
    <property type="entry name" value="Sigma70_r2"/>
    <property type="match status" value="1"/>
</dbReference>
<evidence type="ECO:0000256" key="2">
    <source>
        <dbReference type="ARBA" id="ARBA00023015"/>
    </source>
</evidence>
<dbReference type="EMBL" id="CP037920">
    <property type="protein sequence ID" value="QDT97485.1"/>
    <property type="molecule type" value="Genomic_DNA"/>
</dbReference>
<keyword evidence="4" id="KW-0804">Transcription</keyword>
<dbReference type="SUPFAM" id="SSF88659">
    <property type="entry name" value="Sigma3 and sigma4 domains of RNA polymerase sigma factors"/>
    <property type="match status" value="1"/>
</dbReference>
<sequence length="177" mass="19797">MQRSDSELVEAACAGNIDSFRELYERYYSMTVGIAYSRLSDHHLAEDAAQEAFATACRRLSSLRNAEKFPEWLATICRRTASRLARSLTKGNPIIGEPISPVKVDNIESELVHEALAQLSKTEREVIYLHYFSGLSHEDVARALGISPQAVHGRMQRARRKLAVKIPKSEGKGVINE</sequence>
<feature type="domain" description="RNA polymerase sigma-70 region 2" evidence="5">
    <location>
        <begin position="23"/>
        <end position="88"/>
    </location>
</feature>
<evidence type="ECO:0000259" key="5">
    <source>
        <dbReference type="Pfam" id="PF04542"/>
    </source>
</evidence>
<evidence type="ECO:0000313" key="7">
    <source>
        <dbReference type="EMBL" id="QDT97485.1"/>
    </source>
</evidence>
<proteinExistence type="inferred from homology"/>
<name>A0A517VWV3_9PLAN</name>
<dbReference type="Gene3D" id="1.10.1740.10">
    <property type="match status" value="1"/>
</dbReference>
<accession>A0A517VWV3</accession>
<evidence type="ECO:0000256" key="1">
    <source>
        <dbReference type="ARBA" id="ARBA00010641"/>
    </source>
</evidence>
<dbReference type="InterPro" id="IPR007627">
    <property type="entry name" value="RNA_pol_sigma70_r2"/>
</dbReference>
<dbReference type="PANTHER" id="PTHR43133">
    <property type="entry name" value="RNA POLYMERASE ECF-TYPE SIGMA FACTO"/>
    <property type="match status" value="1"/>
</dbReference>
<dbReference type="AlphaFoldDB" id="A0A517VWV3"/>
<organism evidence="7 8">
    <name type="scientific">Gimesia aquarii</name>
    <dbReference type="NCBI Taxonomy" id="2527964"/>
    <lineage>
        <taxon>Bacteria</taxon>
        <taxon>Pseudomonadati</taxon>
        <taxon>Planctomycetota</taxon>
        <taxon>Planctomycetia</taxon>
        <taxon>Planctomycetales</taxon>
        <taxon>Planctomycetaceae</taxon>
        <taxon>Gimesia</taxon>
    </lineage>
</organism>
<dbReference type="InterPro" id="IPR014284">
    <property type="entry name" value="RNA_pol_sigma-70_dom"/>
</dbReference>
<dbReference type="NCBIfam" id="TIGR02937">
    <property type="entry name" value="sigma70-ECF"/>
    <property type="match status" value="1"/>
</dbReference>
<dbReference type="Pfam" id="PF08281">
    <property type="entry name" value="Sigma70_r4_2"/>
    <property type="match status" value="1"/>
</dbReference>
<dbReference type="RefSeq" id="WP_144985831.1">
    <property type="nucleotide sequence ID" value="NZ_CP037920.1"/>
</dbReference>
<dbReference type="KEGG" id="gaw:V144x_29600"/>
<dbReference type="GO" id="GO:0003677">
    <property type="term" value="F:DNA binding"/>
    <property type="evidence" value="ECO:0007669"/>
    <property type="project" value="InterPro"/>
</dbReference>
<keyword evidence="3" id="KW-0731">Sigma factor</keyword>
<dbReference type="InterPro" id="IPR013249">
    <property type="entry name" value="RNA_pol_sigma70_r4_t2"/>
</dbReference>
<evidence type="ECO:0000256" key="4">
    <source>
        <dbReference type="ARBA" id="ARBA00023163"/>
    </source>
</evidence>
<dbReference type="InterPro" id="IPR013325">
    <property type="entry name" value="RNA_pol_sigma_r2"/>
</dbReference>
<feature type="domain" description="RNA polymerase sigma factor 70 region 4 type 2" evidence="6">
    <location>
        <begin position="110"/>
        <end position="162"/>
    </location>
</feature>
<evidence type="ECO:0000259" key="6">
    <source>
        <dbReference type="Pfam" id="PF08281"/>
    </source>
</evidence>
<dbReference type="Proteomes" id="UP000318704">
    <property type="component" value="Chromosome"/>
</dbReference>
<keyword evidence="2" id="KW-0805">Transcription regulation</keyword>
<dbReference type="GO" id="GO:0016987">
    <property type="term" value="F:sigma factor activity"/>
    <property type="evidence" value="ECO:0007669"/>
    <property type="project" value="UniProtKB-KW"/>
</dbReference>
<evidence type="ECO:0000313" key="8">
    <source>
        <dbReference type="Proteomes" id="UP000318704"/>
    </source>
</evidence>